<dbReference type="PANTHER" id="PTHR31551">
    <property type="entry name" value="PRE-MRNA-SPLICING FACTOR CWF18"/>
    <property type="match status" value="1"/>
</dbReference>
<sequence>MWYTAASSSPQISTAQRDYRYTSHSKTLESNSRHMTYYYAGLLIFNNISTREKPICSWCLVHKTRTKMAGTDADDAMPRAKRLKMLREAKARKDRGESSNGEAYAPAAAAIQTASDEPMERKDAPQQEEDAEMTTSVKTDDNADDLVGKVGQLQEDDAKTEDESDDELLNLAPKRANWDMERDIAPMLRKLERRTQHAIVEILREKLAAEQQEEGSDDDDGEEDDDEEEEEVDE</sequence>
<comment type="caution">
    <text evidence="2">The sequence shown here is derived from an EMBL/GenBank/DDBJ whole genome shotgun (WGS) entry which is preliminary data.</text>
</comment>
<reference evidence="2" key="1">
    <citation type="submission" date="2020-04" db="EMBL/GenBank/DDBJ databases">
        <title>Hybrid Assembly of Korean Phytophthora infestans isolates.</title>
        <authorList>
            <person name="Prokchorchik M."/>
            <person name="Lee Y."/>
            <person name="Seo J."/>
            <person name="Cho J.-H."/>
            <person name="Park Y.-E."/>
            <person name="Jang D.-C."/>
            <person name="Im J.-S."/>
            <person name="Choi J.-G."/>
            <person name="Park H.-J."/>
            <person name="Lee G.-B."/>
            <person name="Lee Y.-G."/>
            <person name="Hong S.-Y."/>
            <person name="Cho K."/>
            <person name="Sohn K.H."/>
        </authorList>
    </citation>
    <scope>NUCLEOTIDE SEQUENCE</scope>
    <source>
        <strain evidence="2">KR_1_A1</strain>
        <strain evidence="3">KR_2_A2</strain>
    </source>
</reference>
<protein>
    <submittedName>
        <fullName evidence="2">Cwf18 pre-mRNA splicing factor</fullName>
    </submittedName>
</protein>
<dbReference type="EMBL" id="WSZM01000471">
    <property type="protein sequence ID" value="KAF4032704.1"/>
    <property type="molecule type" value="Genomic_DNA"/>
</dbReference>
<dbReference type="InterPro" id="IPR013169">
    <property type="entry name" value="mRNA_splic_Cwf18-like"/>
</dbReference>
<dbReference type="Proteomes" id="UP000704712">
    <property type="component" value="Unassembled WGS sequence"/>
</dbReference>
<evidence type="ECO:0000313" key="2">
    <source>
        <dbReference type="EMBL" id="KAF4032704.1"/>
    </source>
</evidence>
<name>A0A833VXD5_PHYIN</name>
<feature type="compositionally biased region" description="Acidic residues" evidence="1">
    <location>
        <begin position="211"/>
        <end position="234"/>
    </location>
</feature>
<dbReference type="AlphaFoldDB" id="A0A833VXD5"/>
<accession>A0A833VXD5</accession>
<dbReference type="PANTHER" id="PTHR31551:SF1">
    <property type="entry name" value="COILED-COIL DOMAIN-CONTAINING PROTEIN 12"/>
    <property type="match status" value="1"/>
</dbReference>
<organism evidence="2 4">
    <name type="scientific">Phytophthora infestans</name>
    <name type="common">Potato late blight agent</name>
    <name type="synonym">Botrytis infestans</name>
    <dbReference type="NCBI Taxonomy" id="4787"/>
    <lineage>
        <taxon>Eukaryota</taxon>
        <taxon>Sar</taxon>
        <taxon>Stramenopiles</taxon>
        <taxon>Oomycota</taxon>
        <taxon>Peronosporomycetes</taxon>
        <taxon>Peronosporales</taxon>
        <taxon>Peronosporaceae</taxon>
        <taxon>Phytophthora</taxon>
    </lineage>
</organism>
<evidence type="ECO:0000256" key="1">
    <source>
        <dbReference type="SAM" id="MobiDB-lite"/>
    </source>
</evidence>
<keyword evidence="4" id="KW-1185">Reference proteome</keyword>
<dbReference type="GO" id="GO:0005684">
    <property type="term" value="C:U2-type spliceosomal complex"/>
    <property type="evidence" value="ECO:0007669"/>
    <property type="project" value="TreeGrafter"/>
</dbReference>
<evidence type="ECO:0000313" key="3">
    <source>
        <dbReference type="EMBL" id="KAF4138317.1"/>
    </source>
</evidence>
<feature type="region of interest" description="Disordered" evidence="1">
    <location>
        <begin position="1"/>
        <end position="22"/>
    </location>
</feature>
<evidence type="ECO:0000313" key="4">
    <source>
        <dbReference type="Proteomes" id="UP000602510"/>
    </source>
</evidence>
<gene>
    <name evidence="2" type="ORF">GN244_ATG15430</name>
    <name evidence="3" type="ORF">GN958_ATG12471</name>
</gene>
<dbReference type="GO" id="GO:0071014">
    <property type="term" value="C:post-mRNA release spliceosomal complex"/>
    <property type="evidence" value="ECO:0007669"/>
    <property type="project" value="TreeGrafter"/>
</dbReference>
<dbReference type="EMBL" id="JAACNO010001686">
    <property type="protein sequence ID" value="KAF4138317.1"/>
    <property type="molecule type" value="Genomic_DNA"/>
</dbReference>
<dbReference type="Proteomes" id="UP000602510">
    <property type="component" value="Unassembled WGS sequence"/>
</dbReference>
<dbReference type="Pfam" id="PF08315">
    <property type="entry name" value="cwf18"/>
    <property type="match status" value="1"/>
</dbReference>
<proteinExistence type="predicted"/>
<feature type="region of interest" description="Disordered" evidence="1">
    <location>
        <begin position="205"/>
        <end position="234"/>
    </location>
</feature>
<feature type="region of interest" description="Disordered" evidence="1">
    <location>
        <begin position="111"/>
        <end position="145"/>
    </location>
</feature>